<keyword evidence="1" id="KW-1133">Transmembrane helix</keyword>
<proteinExistence type="predicted"/>
<evidence type="ECO:0000313" key="2">
    <source>
        <dbReference type="EMBL" id="PKH63240.1"/>
    </source>
</evidence>
<gene>
    <name evidence="2" type="ORF">CRG98_050261</name>
</gene>
<keyword evidence="1" id="KW-0812">Transmembrane</keyword>
<reference evidence="2 3" key="1">
    <citation type="submission" date="2017-11" db="EMBL/GenBank/DDBJ databases">
        <title>De-novo sequencing of pomegranate (Punica granatum L.) genome.</title>
        <authorList>
            <person name="Akparov Z."/>
            <person name="Amiraslanov A."/>
            <person name="Hajiyeva S."/>
            <person name="Abbasov M."/>
            <person name="Kaur K."/>
            <person name="Hamwieh A."/>
            <person name="Solovyev V."/>
            <person name="Salamov A."/>
            <person name="Braich B."/>
            <person name="Kosarev P."/>
            <person name="Mahmoud A."/>
            <person name="Hajiyev E."/>
            <person name="Babayeva S."/>
            <person name="Izzatullayeva V."/>
            <person name="Mammadov A."/>
            <person name="Mammadov A."/>
            <person name="Sharifova S."/>
            <person name="Ojaghi J."/>
            <person name="Eynullazada K."/>
            <person name="Bayramov B."/>
            <person name="Abdulazimova A."/>
            <person name="Shahmuradov I."/>
        </authorList>
    </citation>
    <scope>NUCLEOTIDE SEQUENCE [LARGE SCALE GENOMIC DNA]</scope>
    <source>
        <strain evidence="3">cv. AG2017</strain>
        <tissue evidence="2">Leaf</tissue>
    </source>
</reference>
<name>A0A2I0GK12_PUNGR</name>
<keyword evidence="1" id="KW-0472">Membrane</keyword>
<protein>
    <submittedName>
        <fullName evidence="2">Uncharacterized protein</fullName>
    </submittedName>
</protein>
<dbReference type="AlphaFoldDB" id="A0A2I0GK12"/>
<dbReference type="EMBL" id="PGOL01045044">
    <property type="protein sequence ID" value="PKH63240.1"/>
    <property type="molecule type" value="Genomic_DNA"/>
</dbReference>
<organism evidence="2 3">
    <name type="scientific">Punica granatum</name>
    <name type="common">Pomegranate</name>
    <dbReference type="NCBI Taxonomy" id="22663"/>
    <lineage>
        <taxon>Eukaryota</taxon>
        <taxon>Viridiplantae</taxon>
        <taxon>Streptophyta</taxon>
        <taxon>Embryophyta</taxon>
        <taxon>Tracheophyta</taxon>
        <taxon>Spermatophyta</taxon>
        <taxon>Magnoliopsida</taxon>
        <taxon>eudicotyledons</taxon>
        <taxon>Gunneridae</taxon>
        <taxon>Pentapetalae</taxon>
        <taxon>rosids</taxon>
        <taxon>malvids</taxon>
        <taxon>Myrtales</taxon>
        <taxon>Lythraceae</taxon>
        <taxon>Punica</taxon>
    </lineage>
</organism>
<dbReference type="Proteomes" id="UP000233551">
    <property type="component" value="Unassembled WGS sequence"/>
</dbReference>
<keyword evidence="3" id="KW-1185">Reference proteome</keyword>
<evidence type="ECO:0000256" key="1">
    <source>
        <dbReference type="SAM" id="Phobius"/>
    </source>
</evidence>
<comment type="caution">
    <text evidence="2">The sequence shown here is derived from an EMBL/GenBank/DDBJ whole genome shotgun (WGS) entry which is preliminary data.</text>
</comment>
<feature type="transmembrane region" description="Helical" evidence="1">
    <location>
        <begin position="63"/>
        <end position="84"/>
    </location>
</feature>
<accession>A0A2I0GK12</accession>
<evidence type="ECO:0000313" key="3">
    <source>
        <dbReference type="Proteomes" id="UP000233551"/>
    </source>
</evidence>
<sequence>MCSGALPRLTNDDSHPVPPSSKIFKISLLSALYALSLPLSLSLPDLRFSGESRSETRPMALRIVYGLVFLSFSCACFKILHLFLRPVFYLTS</sequence>